<comment type="caution">
    <text evidence="1">The sequence shown here is derived from an EMBL/GenBank/DDBJ whole genome shotgun (WGS) entry which is preliminary data.</text>
</comment>
<reference evidence="1 2" key="1">
    <citation type="journal article" date="2021" name="Commun. Biol.">
        <title>The genome of Shorea leprosula (Dipterocarpaceae) highlights the ecological relevance of drought in aseasonal tropical rainforests.</title>
        <authorList>
            <person name="Ng K.K.S."/>
            <person name="Kobayashi M.J."/>
            <person name="Fawcett J.A."/>
            <person name="Hatakeyama M."/>
            <person name="Paape T."/>
            <person name="Ng C.H."/>
            <person name="Ang C.C."/>
            <person name="Tnah L.H."/>
            <person name="Lee C.T."/>
            <person name="Nishiyama T."/>
            <person name="Sese J."/>
            <person name="O'Brien M.J."/>
            <person name="Copetti D."/>
            <person name="Mohd Noor M.I."/>
            <person name="Ong R.C."/>
            <person name="Putra M."/>
            <person name="Sireger I.Z."/>
            <person name="Indrioko S."/>
            <person name="Kosugi Y."/>
            <person name="Izuno A."/>
            <person name="Isagi Y."/>
            <person name="Lee S.L."/>
            <person name="Shimizu K.K."/>
        </authorList>
    </citation>
    <scope>NUCLEOTIDE SEQUENCE [LARGE SCALE GENOMIC DNA]</scope>
    <source>
        <strain evidence="1">214</strain>
    </source>
</reference>
<dbReference type="PANTHER" id="PTHR48045:SF34">
    <property type="entry name" value="ISOFLAVONE 7-O-GLUCOSYLTRANSFERASE 1-LIKE"/>
    <property type="match status" value="1"/>
</dbReference>
<dbReference type="PANTHER" id="PTHR48045">
    <property type="entry name" value="UDP-GLYCOSYLTRANSFERASE 72B1"/>
    <property type="match status" value="1"/>
</dbReference>
<dbReference type="Proteomes" id="UP001054252">
    <property type="component" value="Unassembled WGS sequence"/>
</dbReference>
<gene>
    <name evidence="1" type="ORF">SLEP1_g39955</name>
</gene>
<sequence>MRAGVPMLGWALYAEQNINQLAIEEELKVGLALRKREDGSMSAAELEKAVTELMNSERGEAIRERVTVVKKKLLEAFSDDGPSRGALARLADAIRRGGLQ</sequence>
<protein>
    <submittedName>
        <fullName evidence="1">Uncharacterized protein</fullName>
    </submittedName>
</protein>
<proteinExistence type="predicted"/>
<name>A0AAV5L257_9ROSI</name>
<accession>A0AAV5L257</accession>
<dbReference type="Gene3D" id="3.40.50.2000">
    <property type="entry name" value="Glycogen Phosphorylase B"/>
    <property type="match status" value="1"/>
</dbReference>
<dbReference type="AlphaFoldDB" id="A0AAV5L257"/>
<organism evidence="1 2">
    <name type="scientific">Rubroshorea leprosula</name>
    <dbReference type="NCBI Taxonomy" id="152421"/>
    <lineage>
        <taxon>Eukaryota</taxon>
        <taxon>Viridiplantae</taxon>
        <taxon>Streptophyta</taxon>
        <taxon>Embryophyta</taxon>
        <taxon>Tracheophyta</taxon>
        <taxon>Spermatophyta</taxon>
        <taxon>Magnoliopsida</taxon>
        <taxon>eudicotyledons</taxon>
        <taxon>Gunneridae</taxon>
        <taxon>Pentapetalae</taxon>
        <taxon>rosids</taxon>
        <taxon>malvids</taxon>
        <taxon>Malvales</taxon>
        <taxon>Dipterocarpaceae</taxon>
        <taxon>Rubroshorea</taxon>
    </lineage>
</organism>
<dbReference type="SUPFAM" id="SSF53756">
    <property type="entry name" value="UDP-Glycosyltransferase/glycogen phosphorylase"/>
    <property type="match status" value="1"/>
</dbReference>
<evidence type="ECO:0000313" key="1">
    <source>
        <dbReference type="EMBL" id="GKV31244.1"/>
    </source>
</evidence>
<dbReference type="EMBL" id="BPVZ01000090">
    <property type="protein sequence ID" value="GKV31244.1"/>
    <property type="molecule type" value="Genomic_DNA"/>
</dbReference>
<evidence type="ECO:0000313" key="2">
    <source>
        <dbReference type="Proteomes" id="UP001054252"/>
    </source>
</evidence>
<keyword evidence="2" id="KW-1185">Reference proteome</keyword>